<protein>
    <recommendedName>
        <fullName evidence="3">Adhesin domain-containing protein</fullName>
    </recommendedName>
</protein>
<sequence length="204" mass="21923">MYKRTRAGEDALSASNLNVNRENGTLELRGIREVRNPVSGGPQVSMDLDIFVPTTDSQTVEHNRVETGLGDINVSNTAGYPELVTDLRDIRTTGVTGFTGIEGDGDVELTLRSIERQKDPVNVDSGNLTLRLTSDLDCVFDLSVDSGEIVNHGVPLTNVSQGEESLSGQLGEGENTLTGSVRAEIFTCIRSTNHSETAIFSIIA</sequence>
<dbReference type="Proteomes" id="UP000199126">
    <property type="component" value="Unassembled WGS sequence"/>
</dbReference>
<keyword evidence="2" id="KW-1185">Reference proteome</keyword>
<dbReference type="AlphaFoldDB" id="A0A1H8VE96"/>
<accession>A0A1H8VE96</accession>
<name>A0A1H8VE96_9EURY</name>
<dbReference type="EMBL" id="FODV01000016">
    <property type="protein sequence ID" value="SEP13709.1"/>
    <property type="molecule type" value="Genomic_DNA"/>
</dbReference>
<dbReference type="RefSeq" id="WP_139246713.1">
    <property type="nucleotide sequence ID" value="NZ_FODV01000016.1"/>
</dbReference>
<organism evidence="1 2">
    <name type="scientific">Halogranum amylolyticum</name>
    <dbReference type="NCBI Taxonomy" id="660520"/>
    <lineage>
        <taxon>Archaea</taxon>
        <taxon>Methanobacteriati</taxon>
        <taxon>Methanobacteriota</taxon>
        <taxon>Stenosarchaea group</taxon>
        <taxon>Halobacteria</taxon>
        <taxon>Halobacteriales</taxon>
        <taxon>Haloferacaceae</taxon>
    </lineage>
</organism>
<reference evidence="2" key="1">
    <citation type="submission" date="2016-10" db="EMBL/GenBank/DDBJ databases">
        <authorList>
            <person name="Varghese N."/>
            <person name="Submissions S."/>
        </authorList>
    </citation>
    <scope>NUCLEOTIDE SEQUENCE [LARGE SCALE GENOMIC DNA]</scope>
    <source>
        <strain evidence="2">CGMCC 1.10121</strain>
    </source>
</reference>
<proteinExistence type="predicted"/>
<evidence type="ECO:0008006" key="3">
    <source>
        <dbReference type="Google" id="ProtNLM"/>
    </source>
</evidence>
<evidence type="ECO:0000313" key="2">
    <source>
        <dbReference type="Proteomes" id="UP000199126"/>
    </source>
</evidence>
<gene>
    <name evidence="1" type="ORF">SAMN04487948_11617</name>
</gene>
<evidence type="ECO:0000313" key="1">
    <source>
        <dbReference type="EMBL" id="SEP13709.1"/>
    </source>
</evidence>